<feature type="binding site" evidence="6">
    <location>
        <position position="221"/>
    </location>
    <ligand>
        <name>Fe cation</name>
        <dbReference type="ChEBI" id="CHEBI:24875"/>
        <label>2</label>
    </ligand>
</feature>
<organism evidence="9 10">
    <name type="scientific">Spirosoma pollinicola</name>
    <dbReference type="NCBI Taxonomy" id="2057025"/>
    <lineage>
        <taxon>Bacteria</taxon>
        <taxon>Pseudomonadati</taxon>
        <taxon>Bacteroidota</taxon>
        <taxon>Cytophagia</taxon>
        <taxon>Cytophagales</taxon>
        <taxon>Cytophagaceae</taxon>
        <taxon>Spirosoma</taxon>
    </lineage>
</organism>
<keyword evidence="6" id="KW-0479">Metal-binding</keyword>
<accession>A0A2K8Z699</accession>
<dbReference type="Proteomes" id="UP000232883">
    <property type="component" value="Chromosome"/>
</dbReference>
<proteinExistence type="predicted"/>
<feature type="binding site" evidence="6">
    <location>
        <position position="95"/>
    </location>
    <ligand>
        <name>Fe cation</name>
        <dbReference type="ChEBI" id="CHEBI:24875"/>
        <label>1</label>
    </ligand>
</feature>
<keyword evidence="4 5" id="KW-0378">Hydrolase</keyword>
<comment type="catalytic activity">
    <reaction evidence="1 5">
        <text>a phosphate monoester + H2O = an alcohol + phosphate</text>
        <dbReference type="Rhea" id="RHEA:15017"/>
        <dbReference type="ChEBI" id="CHEBI:15377"/>
        <dbReference type="ChEBI" id="CHEBI:30879"/>
        <dbReference type="ChEBI" id="CHEBI:43474"/>
        <dbReference type="ChEBI" id="CHEBI:67140"/>
        <dbReference type="EC" id="3.1.3.2"/>
    </reaction>
</comment>
<evidence type="ECO:0000256" key="2">
    <source>
        <dbReference type="ARBA" id="ARBA00012646"/>
    </source>
</evidence>
<dbReference type="OrthoDB" id="9809781at2"/>
<gene>
    <name evidence="9" type="ORF">CWM47_28200</name>
</gene>
<feature type="binding site" evidence="6">
    <location>
        <position position="92"/>
    </location>
    <ligand>
        <name>Fe cation</name>
        <dbReference type="ChEBI" id="CHEBI:24875"/>
        <label>1</label>
    </ligand>
</feature>
<comment type="cofactor">
    <cofactor evidence="6">
        <name>Fe cation</name>
        <dbReference type="ChEBI" id="CHEBI:24875"/>
    </cofactor>
    <text evidence="6">Binds 2 iron ions per subunit.</text>
</comment>
<dbReference type="RefSeq" id="WP_100991955.1">
    <property type="nucleotide sequence ID" value="NZ_CP025096.1"/>
</dbReference>
<keyword evidence="3 7" id="KW-0732">Signal</keyword>
<feature type="binding site" evidence="6">
    <location>
        <position position="259"/>
    </location>
    <ligand>
        <name>Fe cation</name>
        <dbReference type="ChEBI" id="CHEBI:24875"/>
        <label>1</label>
    </ligand>
</feature>
<dbReference type="AlphaFoldDB" id="A0A2K8Z699"/>
<feature type="binding site" evidence="6">
    <location>
        <position position="92"/>
    </location>
    <ligand>
        <name>Fe cation</name>
        <dbReference type="ChEBI" id="CHEBI:24875"/>
        <label>2</label>
    </ligand>
</feature>
<dbReference type="KEGG" id="spir:CWM47_28200"/>
<dbReference type="InterPro" id="IPR004843">
    <property type="entry name" value="Calcineurin-like_PHP"/>
</dbReference>
<dbReference type="PANTHER" id="PTHR10161">
    <property type="entry name" value="TARTRATE-RESISTANT ACID PHOSPHATASE TYPE 5"/>
    <property type="match status" value="1"/>
</dbReference>
<protein>
    <recommendedName>
        <fullName evidence="2 5">acid phosphatase</fullName>
        <ecNumber evidence="2 5">3.1.3.2</ecNumber>
    </recommendedName>
</protein>
<evidence type="ECO:0000256" key="5">
    <source>
        <dbReference type="PIRNR" id="PIRNR000898"/>
    </source>
</evidence>
<evidence type="ECO:0000256" key="4">
    <source>
        <dbReference type="ARBA" id="ARBA00022801"/>
    </source>
</evidence>
<feature type="signal peptide" evidence="7">
    <location>
        <begin position="1"/>
        <end position="26"/>
    </location>
</feature>
<feature type="binding site" evidence="6">
    <location>
        <position position="257"/>
    </location>
    <ligand>
        <name>Fe cation</name>
        <dbReference type="ChEBI" id="CHEBI:24875"/>
        <label>2</label>
    </ligand>
</feature>
<dbReference type="Pfam" id="PF00149">
    <property type="entry name" value="Metallophos"/>
    <property type="match status" value="1"/>
</dbReference>
<keyword evidence="10" id="KW-1185">Reference proteome</keyword>
<dbReference type="PANTHER" id="PTHR10161:SF14">
    <property type="entry name" value="TARTRATE-RESISTANT ACID PHOSPHATASE TYPE 5"/>
    <property type="match status" value="1"/>
</dbReference>
<feature type="domain" description="Calcineurin-like phosphoesterase" evidence="8">
    <location>
        <begin position="55"/>
        <end position="260"/>
    </location>
</feature>
<dbReference type="SUPFAM" id="SSF56300">
    <property type="entry name" value="Metallo-dependent phosphatases"/>
    <property type="match status" value="1"/>
</dbReference>
<sequence length="331" mass="36571">MKRYFVRQSIGFCLVVLVSGSLGIHACKSGSSDPVTNPVTSTLPIKPLSNGLTFFAMGDWGVLGLLHQQQVAGQLETYAAGLTPSFLVMAGDNFYQIGVSSVTDPQWKLSFENIYTGTHLPSSFYVALGNHDYQQSVQAQLDYGRQHPRWIMPSRYYSQRITINNQSALRLIVIDTNPFLEEYRQNTATFPDILQDTGKQVRWIDSVLANTTEPWKIVVGHHPLYSVGADHGNQTELLQQLGPLFQKYGVHLYLCGHSHTLQHLPPVGQTDFVISGGGGAPLGPIADSTKAQFARSSGGFSVFSMNADSLRMGFVDTNGKLLYSWQRARTR</sequence>
<keyword evidence="5 6" id="KW-0408">Iron</keyword>
<evidence type="ECO:0000256" key="6">
    <source>
        <dbReference type="PIRSR" id="PIRSR000898-1"/>
    </source>
</evidence>
<feature type="binding site" evidence="6">
    <location>
        <position position="59"/>
    </location>
    <ligand>
        <name>Fe cation</name>
        <dbReference type="ChEBI" id="CHEBI:24875"/>
        <label>1</label>
    </ligand>
</feature>
<dbReference type="GO" id="GO:0046872">
    <property type="term" value="F:metal ion binding"/>
    <property type="evidence" value="ECO:0007669"/>
    <property type="project" value="UniProtKB-KW"/>
</dbReference>
<dbReference type="InterPro" id="IPR029052">
    <property type="entry name" value="Metallo-depent_PP-like"/>
</dbReference>
<dbReference type="InterPro" id="IPR024927">
    <property type="entry name" value="Acid_PPase"/>
</dbReference>
<dbReference type="PIRSF" id="PIRSF000898">
    <property type="entry name" value="Acid_Ptase_5"/>
    <property type="match status" value="1"/>
</dbReference>
<dbReference type="InterPro" id="IPR051558">
    <property type="entry name" value="Metallophosphoesterase_PAP"/>
</dbReference>
<dbReference type="Gene3D" id="3.60.21.10">
    <property type="match status" value="1"/>
</dbReference>
<reference evidence="9 10" key="1">
    <citation type="submission" date="2017-11" db="EMBL/GenBank/DDBJ databases">
        <title>Taxonomic description and genome sequences of Spirosoma HA7 sp. nov., isolated from pollen microhabitat of Corylus avellana.</title>
        <authorList>
            <person name="Ambika Manirajan B."/>
            <person name="Suarez C."/>
            <person name="Ratering S."/>
            <person name="Geissler-Plaum R."/>
            <person name="Cardinale M."/>
            <person name="Sylvia S."/>
        </authorList>
    </citation>
    <scope>NUCLEOTIDE SEQUENCE [LARGE SCALE GENOMIC DNA]</scope>
    <source>
        <strain evidence="9 10">HA7</strain>
    </source>
</reference>
<evidence type="ECO:0000256" key="1">
    <source>
        <dbReference type="ARBA" id="ARBA00000032"/>
    </source>
</evidence>
<name>A0A2K8Z699_9BACT</name>
<feature type="chain" id="PRO_5014804404" description="acid phosphatase" evidence="7">
    <location>
        <begin position="27"/>
        <end position="331"/>
    </location>
</feature>
<evidence type="ECO:0000313" key="10">
    <source>
        <dbReference type="Proteomes" id="UP000232883"/>
    </source>
</evidence>
<evidence type="ECO:0000256" key="3">
    <source>
        <dbReference type="ARBA" id="ARBA00022729"/>
    </source>
</evidence>
<evidence type="ECO:0000313" key="9">
    <source>
        <dbReference type="EMBL" id="AUD05395.1"/>
    </source>
</evidence>
<evidence type="ECO:0000256" key="7">
    <source>
        <dbReference type="SAM" id="SignalP"/>
    </source>
</evidence>
<dbReference type="EMBL" id="CP025096">
    <property type="protein sequence ID" value="AUD05395.1"/>
    <property type="molecule type" value="Genomic_DNA"/>
</dbReference>
<feature type="binding site" evidence="6">
    <location>
        <position position="130"/>
    </location>
    <ligand>
        <name>Fe cation</name>
        <dbReference type="ChEBI" id="CHEBI:24875"/>
        <label>2</label>
    </ligand>
</feature>
<dbReference type="EC" id="3.1.3.2" evidence="2 5"/>
<evidence type="ECO:0000259" key="8">
    <source>
        <dbReference type="Pfam" id="PF00149"/>
    </source>
</evidence>
<dbReference type="GO" id="GO:0003993">
    <property type="term" value="F:acid phosphatase activity"/>
    <property type="evidence" value="ECO:0007669"/>
    <property type="project" value="UniProtKB-UniRule"/>
</dbReference>